<name>A0AAV4NGK0_CAEEX</name>
<evidence type="ECO:0000313" key="6">
    <source>
        <dbReference type="Proteomes" id="UP001054945"/>
    </source>
</evidence>
<sequence>MYSLVKFLQFSPFDDEKKWKRLINDDTISSDRRRDLLVKSILLRRTKGDSDKTGNLLIKMVKKSVNVCNIELSEAERVVYDELDSQVKEVLTMLLPYQPFKEKKKAEDLETSSDDSVQELSLNLSALNIEEKCNVPSIGSESNLDLSLSVTFK</sequence>
<proteinExistence type="predicted"/>
<dbReference type="Proteomes" id="UP001054945">
    <property type="component" value="Unassembled WGS sequence"/>
</dbReference>
<accession>A0AAV4NGK0</accession>
<gene>
    <name evidence="5" type="primary">TTF2</name>
    <name evidence="5" type="ORF">CEXT_812721</name>
</gene>
<dbReference type="PANTHER" id="PTHR45626">
    <property type="entry name" value="TRANSCRIPTION TERMINATION FACTOR 2-RELATED"/>
    <property type="match status" value="1"/>
</dbReference>
<dbReference type="GO" id="GO:0006281">
    <property type="term" value="P:DNA repair"/>
    <property type="evidence" value="ECO:0007669"/>
    <property type="project" value="TreeGrafter"/>
</dbReference>
<dbReference type="InterPro" id="IPR000330">
    <property type="entry name" value="SNF2_N"/>
</dbReference>
<evidence type="ECO:0000256" key="2">
    <source>
        <dbReference type="ARBA" id="ARBA00022801"/>
    </source>
</evidence>
<comment type="caution">
    <text evidence="5">The sequence shown here is derived from an EMBL/GenBank/DDBJ whole genome shotgun (WGS) entry which is preliminary data.</text>
</comment>
<dbReference type="Pfam" id="PF00176">
    <property type="entry name" value="SNF2-rel_dom"/>
    <property type="match status" value="1"/>
</dbReference>
<dbReference type="PANTHER" id="PTHR45626:SF50">
    <property type="entry name" value="TRANSCRIPTION TERMINATION FACTOR 2"/>
    <property type="match status" value="1"/>
</dbReference>
<keyword evidence="1" id="KW-0547">Nucleotide-binding</keyword>
<dbReference type="InterPro" id="IPR050628">
    <property type="entry name" value="SNF2_RAD54_helicase_TF"/>
</dbReference>
<dbReference type="GO" id="GO:0008094">
    <property type="term" value="F:ATP-dependent activity, acting on DNA"/>
    <property type="evidence" value="ECO:0007669"/>
    <property type="project" value="TreeGrafter"/>
</dbReference>
<reference evidence="5 6" key="1">
    <citation type="submission" date="2021-06" db="EMBL/GenBank/DDBJ databases">
        <title>Caerostris extrusa draft genome.</title>
        <authorList>
            <person name="Kono N."/>
            <person name="Arakawa K."/>
        </authorList>
    </citation>
    <scope>NUCLEOTIDE SEQUENCE [LARGE SCALE GENOMIC DNA]</scope>
</reference>
<keyword evidence="3" id="KW-0067">ATP-binding</keyword>
<dbReference type="EMBL" id="BPLR01020915">
    <property type="protein sequence ID" value="GIX83934.1"/>
    <property type="molecule type" value="Genomic_DNA"/>
</dbReference>
<keyword evidence="6" id="KW-1185">Reference proteome</keyword>
<evidence type="ECO:0000259" key="4">
    <source>
        <dbReference type="Pfam" id="PF00176"/>
    </source>
</evidence>
<evidence type="ECO:0000256" key="1">
    <source>
        <dbReference type="ARBA" id="ARBA00022741"/>
    </source>
</evidence>
<dbReference type="GO" id="GO:0005524">
    <property type="term" value="F:ATP binding"/>
    <property type="evidence" value="ECO:0007669"/>
    <property type="project" value="UniProtKB-KW"/>
</dbReference>
<keyword evidence="2" id="KW-0378">Hydrolase</keyword>
<dbReference type="GO" id="GO:0016787">
    <property type="term" value="F:hydrolase activity"/>
    <property type="evidence" value="ECO:0007669"/>
    <property type="project" value="UniProtKB-KW"/>
</dbReference>
<feature type="domain" description="SNF2 N-terminal" evidence="4">
    <location>
        <begin position="1"/>
        <end position="136"/>
    </location>
</feature>
<dbReference type="AlphaFoldDB" id="A0AAV4NGK0"/>
<organism evidence="5 6">
    <name type="scientific">Caerostris extrusa</name>
    <name type="common">Bark spider</name>
    <name type="synonym">Caerostris bankana</name>
    <dbReference type="NCBI Taxonomy" id="172846"/>
    <lineage>
        <taxon>Eukaryota</taxon>
        <taxon>Metazoa</taxon>
        <taxon>Ecdysozoa</taxon>
        <taxon>Arthropoda</taxon>
        <taxon>Chelicerata</taxon>
        <taxon>Arachnida</taxon>
        <taxon>Araneae</taxon>
        <taxon>Araneomorphae</taxon>
        <taxon>Entelegynae</taxon>
        <taxon>Araneoidea</taxon>
        <taxon>Araneidae</taxon>
        <taxon>Caerostris</taxon>
    </lineage>
</organism>
<protein>
    <submittedName>
        <fullName evidence="5">Transcription termination factor 2</fullName>
    </submittedName>
</protein>
<dbReference type="GO" id="GO:0005634">
    <property type="term" value="C:nucleus"/>
    <property type="evidence" value="ECO:0007669"/>
    <property type="project" value="TreeGrafter"/>
</dbReference>
<evidence type="ECO:0000256" key="3">
    <source>
        <dbReference type="ARBA" id="ARBA00022840"/>
    </source>
</evidence>
<evidence type="ECO:0000313" key="5">
    <source>
        <dbReference type="EMBL" id="GIX83934.1"/>
    </source>
</evidence>